<dbReference type="PROSITE" id="PS51257">
    <property type="entry name" value="PROKAR_LIPOPROTEIN"/>
    <property type="match status" value="1"/>
</dbReference>
<dbReference type="PANTHER" id="PTHR43649">
    <property type="entry name" value="ARABINOSE-BINDING PROTEIN-RELATED"/>
    <property type="match status" value="1"/>
</dbReference>
<keyword evidence="3" id="KW-0472">Membrane</keyword>
<reference evidence="7" key="1">
    <citation type="submission" date="2021-06" db="EMBL/GenBank/DDBJ databases">
        <authorList>
            <person name="Criscuolo A."/>
        </authorList>
    </citation>
    <scope>NUCLEOTIDE SEQUENCE</scope>
    <source>
        <strain evidence="7">CIP111600</strain>
    </source>
</reference>
<dbReference type="RefSeq" id="WP_218092175.1">
    <property type="nucleotide sequence ID" value="NZ_CAJVAS010000008.1"/>
</dbReference>
<protein>
    <recommendedName>
        <fullName evidence="9">Extracellular solute-binding protein</fullName>
    </recommendedName>
</protein>
<evidence type="ECO:0000256" key="6">
    <source>
        <dbReference type="SAM" id="SignalP"/>
    </source>
</evidence>
<evidence type="ECO:0008006" key="9">
    <source>
        <dbReference type="Google" id="ProtNLM"/>
    </source>
</evidence>
<evidence type="ECO:0000256" key="5">
    <source>
        <dbReference type="ARBA" id="ARBA00023288"/>
    </source>
</evidence>
<keyword evidence="4" id="KW-0564">Palmitate</keyword>
<keyword evidence="2 6" id="KW-0732">Signal</keyword>
<keyword evidence="8" id="KW-1185">Reference proteome</keyword>
<dbReference type="EMBL" id="CAJVAS010000008">
    <property type="protein sequence ID" value="CAG7622137.1"/>
    <property type="molecule type" value="Genomic_DNA"/>
</dbReference>
<evidence type="ECO:0000313" key="8">
    <source>
        <dbReference type="Proteomes" id="UP000693672"/>
    </source>
</evidence>
<keyword evidence="5" id="KW-0449">Lipoprotein</keyword>
<dbReference type="InterPro" id="IPR050490">
    <property type="entry name" value="Bact_solute-bd_prot1"/>
</dbReference>
<accession>A0A916K2Y5</accession>
<evidence type="ECO:0000256" key="1">
    <source>
        <dbReference type="ARBA" id="ARBA00022475"/>
    </source>
</evidence>
<feature type="signal peptide" evidence="6">
    <location>
        <begin position="1"/>
        <end position="24"/>
    </location>
</feature>
<dbReference type="Pfam" id="PF01547">
    <property type="entry name" value="SBP_bac_1"/>
    <property type="match status" value="1"/>
</dbReference>
<dbReference type="Proteomes" id="UP000693672">
    <property type="component" value="Unassembled WGS sequence"/>
</dbReference>
<dbReference type="AlphaFoldDB" id="A0A916K2Y5"/>
<feature type="chain" id="PRO_5037448938" description="Extracellular solute-binding protein" evidence="6">
    <location>
        <begin position="25"/>
        <end position="442"/>
    </location>
</feature>
<proteinExistence type="predicted"/>
<evidence type="ECO:0000256" key="3">
    <source>
        <dbReference type="ARBA" id="ARBA00023136"/>
    </source>
</evidence>
<gene>
    <name evidence="7" type="ORF">PAESOLCIP111_02396</name>
</gene>
<organism evidence="7 8">
    <name type="scientific">Paenibacillus solanacearum</name>
    <dbReference type="NCBI Taxonomy" id="2048548"/>
    <lineage>
        <taxon>Bacteria</taxon>
        <taxon>Bacillati</taxon>
        <taxon>Bacillota</taxon>
        <taxon>Bacilli</taxon>
        <taxon>Bacillales</taxon>
        <taxon>Paenibacillaceae</taxon>
        <taxon>Paenibacillus</taxon>
    </lineage>
</organism>
<evidence type="ECO:0000256" key="2">
    <source>
        <dbReference type="ARBA" id="ARBA00022729"/>
    </source>
</evidence>
<name>A0A916K2Y5_9BACL</name>
<sequence>MKRKNKGFLPVVILTALSLMTACGHPSVVKENKESTKAPNSIDRNEAFKLIFFNATGSNETYFRQNTEPFMKKAFPNVTIEYIQSGKGQTIGDLVLAGTIPDMMLINSTQVIPYNKMDLLADLTPLAKENNVDLTRFDDNMIATIKKYSPGGELYALPWSHLPMSLYYNKNIFDKFGVPYPKNGMTWDDVAELTRKLSREDGGVKYRGFDMIRTLLRLNQLSLTYVDPKSEKAVVNTDAWKDILNTMTGLYRIPGNELPSNVPAAENAFFKDQNLAMLVTFGNFPSPENTELVQKWEHIDLVTLPTFKEAPGIGNQYSGASLAISKTSKWKNQAIHLLAAATSDEAEQHGAAIVRYPTIKSKDVLNSFGQGTPLLASKNVKSLQLLKVASTASATQYDDVAHPIMSKAFDDIASGKTDVVTALRDAEEKINQKIAEEKTKAQ</sequence>
<evidence type="ECO:0000256" key="4">
    <source>
        <dbReference type="ARBA" id="ARBA00023139"/>
    </source>
</evidence>
<dbReference type="PANTHER" id="PTHR43649:SF33">
    <property type="entry name" value="POLYGALACTURONAN_RHAMNOGALACTURONAN-BINDING PROTEIN YTCQ"/>
    <property type="match status" value="1"/>
</dbReference>
<keyword evidence="1" id="KW-1003">Cell membrane</keyword>
<evidence type="ECO:0000313" key="7">
    <source>
        <dbReference type="EMBL" id="CAG7622137.1"/>
    </source>
</evidence>
<dbReference type="InterPro" id="IPR006059">
    <property type="entry name" value="SBP"/>
</dbReference>
<comment type="caution">
    <text evidence="7">The sequence shown here is derived from an EMBL/GenBank/DDBJ whole genome shotgun (WGS) entry which is preliminary data.</text>
</comment>